<keyword evidence="2" id="KW-1185">Reference proteome</keyword>
<reference evidence="1 2" key="2">
    <citation type="journal article" date="2006" name="J. Microbiol. Methods">
        <title>Genomic flank-sequencing of plasposon insertion sites for rapid identification of functional genes.</title>
        <authorList>
            <person name="Leveau J.H."/>
            <person name="Gerards S."/>
            <person name="Fritsche K."/>
            <person name="Zondag G."/>
            <person name="van Veen J.A."/>
        </authorList>
    </citation>
    <scope>NUCLEOTIDE SEQUENCE [LARGE SCALE GENOMIC DNA]</scope>
    <source>
        <strain evidence="1 2">Ter331</strain>
    </source>
</reference>
<evidence type="ECO:0008006" key="3">
    <source>
        <dbReference type="Google" id="ProtNLM"/>
    </source>
</evidence>
<dbReference type="EMBL" id="CP002745">
    <property type="protein sequence ID" value="AEK60531.1"/>
    <property type="molecule type" value="Genomic_DNA"/>
</dbReference>
<reference evidence="1 2" key="5">
    <citation type="journal article" date="2011" name="ISME J.">
        <title>Dual transcriptional profiling of a bacterial/fungal confrontation: Collimonas fungivorans versus Aspergillus niger.</title>
        <authorList>
            <person name="Mela F."/>
            <person name="Fritsche K."/>
            <person name="de Boer W."/>
            <person name="van Veen J.A."/>
            <person name="de Graaff L.H."/>
            <person name="van den Berg M."/>
            <person name="Leveau J.H."/>
        </authorList>
    </citation>
    <scope>NUCLEOTIDE SEQUENCE [LARGE SCALE GENOMIC DNA]</scope>
    <source>
        <strain evidence="1 2">Ter331</strain>
    </source>
</reference>
<sequence length="672" mass="73567">MADHRFRRSAMFLQPVFLFRRQVLGQEAFHRRVEIKAVFFVVEAVAFVILHHVFDRHAALAQAFDDLVRLRLVDARIVGALRHEQRSLDAVSVQGRRDCRQQLLVLDRIADHLVHLVEERFPVRRDGLHEGEHVGDADIIDRRRIQVRREGDSGQRRIPAVGAAVDRYPLGIGDALLDQPLHAIGDVVLHGLAPLLERRFPELAAVAGRAAVVHLQHGIAAVGQQLHFRVVAPDVAHPRAAVRIDDHRQVLRIFAERQRQVAVDHQAVARLVLHRLHFRHVFFGDGGIDVGQPGQRAALAVEQVAAALGAVVVGGHDPGRFVLGVRLRDDFVAGQFFLQGLVQGFALRIEEFVLGFPGGVADLGQHLAFLRVSQAFDVDFGVFIQQLLFLGGFGIEDHDRFLIAAEVGRDIQFLVVEGEEQRVDRILERGGQYGLERRAFGGAVQQAGVDAVGSGGGPDLAVVVGDPALDVAGILGHKLFGAALDVDAVDVEHFRIALVVADQDFILVVFQVVDDLGAHLGVGRKVFQALAVAAHRHHVEIFIAAEILGEQDVIVAFPEITADVARFLGGDAQRRGVRTDGPDKDVHAALPGLHEADVFAVGRNLEAALLRIAEEIAHRILLERACRQGIAAQYGQAETCCGNHLINSAHQIPPKILQVVVVSCRCVFCRCG</sequence>
<reference evidence="2" key="6">
    <citation type="submission" date="2011-05" db="EMBL/GenBank/DDBJ databases">
        <title>Complete sequence of Collimonas fungivorans Ter331.</title>
        <authorList>
            <person name="Leveau J.H."/>
        </authorList>
    </citation>
    <scope>NUCLEOTIDE SEQUENCE [LARGE SCALE GENOMIC DNA]</scope>
    <source>
        <strain evidence="2">Ter331</strain>
    </source>
</reference>
<organism evidence="1 2">
    <name type="scientific">Collimonas fungivorans (strain Ter331)</name>
    <dbReference type="NCBI Taxonomy" id="1005048"/>
    <lineage>
        <taxon>Bacteria</taxon>
        <taxon>Pseudomonadati</taxon>
        <taxon>Pseudomonadota</taxon>
        <taxon>Betaproteobacteria</taxon>
        <taxon>Burkholderiales</taxon>
        <taxon>Oxalobacteraceae</taxon>
        <taxon>Collimonas</taxon>
    </lineage>
</organism>
<proteinExistence type="predicted"/>
<name>G0AF04_COLFT</name>
<reference evidence="1 2" key="4">
    <citation type="journal article" date="2010" name="Environ. Microbiol.">
        <title>The bacterial genus Collimonas: mycophagy, weathering and other adaptive solutions to life in oligotrophic soil environments.</title>
        <authorList>
            <person name="Leveau J.H."/>
            <person name="Uroz S."/>
            <person name="de Boer W."/>
        </authorList>
    </citation>
    <scope>NUCLEOTIDE SEQUENCE [LARGE SCALE GENOMIC DNA]</scope>
    <source>
        <strain evidence="1 2">Ter331</strain>
    </source>
</reference>
<reference evidence="1 2" key="3">
    <citation type="journal article" date="2008" name="FEMS Microbiol. Ecol.">
        <title>Identification and characterization of genes underlying chitinolysis in Collimonas fungivorans Ter331.</title>
        <authorList>
            <person name="Fritsche K."/>
            <person name="de Boer W."/>
            <person name="Gerards S."/>
            <person name="van den Berg M."/>
            <person name="van Veen J.A."/>
            <person name="Leveau J.H."/>
        </authorList>
    </citation>
    <scope>NUCLEOTIDE SEQUENCE [LARGE SCALE GENOMIC DNA]</scope>
    <source>
        <strain evidence="1 2">Ter331</strain>
    </source>
</reference>
<evidence type="ECO:0000313" key="2">
    <source>
        <dbReference type="Proteomes" id="UP000008392"/>
    </source>
</evidence>
<evidence type="ECO:0000313" key="1">
    <source>
        <dbReference type="EMBL" id="AEK60531.1"/>
    </source>
</evidence>
<reference evidence="1 2" key="1">
    <citation type="journal article" date="2004" name="Environ. Microbiol.">
        <title>Phylogeny-function analysis of (meta)genomic libraries: screening for expression of ribosomal RNA genes by large-insert library fluorescent in situ hybridization (LIL-FISH).</title>
        <authorList>
            <person name="Leveau J.H."/>
            <person name="Gerards S."/>
            <person name="de Boer W."/>
            <person name="van Veen J.A."/>
        </authorList>
    </citation>
    <scope>NUCLEOTIDE SEQUENCE [LARGE SCALE GENOMIC DNA]</scope>
    <source>
        <strain evidence="1 2">Ter331</strain>
    </source>
</reference>
<dbReference type="KEGG" id="cfu:CFU_0697"/>
<dbReference type="HOGENOM" id="CLU_408671_0_0_4"/>
<gene>
    <name evidence="1" type="ordered locus">CFU_0697</name>
</gene>
<protein>
    <recommendedName>
        <fullName evidence="3">NAD-specific glutamate dehydrogenase</fullName>
    </recommendedName>
</protein>
<dbReference type="AlphaFoldDB" id="G0AF04"/>
<dbReference type="Proteomes" id="UP000008392">
    <property type="component" value="Chromosome"/>
</dbReference>
<accession>G0AF04</accession>